<evidence type="ECO:0000256" key="3">
    <source>
        <dbReference type="ARBA" id="ARBA00022801"/>
    </source>
</evidence>
<dbReference type="InterPro" id="IPR025661">
    <property type="entry name" value="Pept_asp_AS"/>
</dbReference>
<dbReference type="RefSeq" id="XP_030747323.1">
    <property type="nucleotide sequence ID" value="XM_030891463.1"/>
</dbReference>
<dbReference type="PROSITE" id="PS00639">
    <property type="entry name" value="THIOL_PROTEASE_HIS"/>
    <property type="match status" value="1"/>
</dbReference>
<dbReference type="GO" id="GO:0006508">
    <property type="term" value="P:proteolysis"/>
    <property type="evidence" value="ECO:0007669"/>
    <property type="project" value="UniProtKB-KW"/>
</dbReference>
<gene>
    <name evidence="11" type="primary">LOC115875898</name>
</gene>
<reference evidence="11" key="1">
    <citation type="submission" date="2025-08" db="UniProtKB">
        <authorList>
            <consortium name="RefSeq"/>
        </authorList>
    </citation>
    <scope>IDENTIFICATION</scope>
    <source>
        <tissue evidence="11">Gonads</tissue>
    </source>
</reference>
<dbReference type="InterPro" id="IPR013201">
    <property type="entry name" value="Prot_inhib_I29"/>
</dbReference>
<dbReference type="PROSITE" id="PS00139">
    <property type="entry name" value="THIOL_PROTEASE_CYS"/>
    <property type="match status" value="1"/>
</dbReference>
<comment type="similarity">
    <text evidence="1">Belongs to the peptidase C1 family.</text>
</comment>
<accession>A0A6J2X7V9</accession>
<dbReference type="PANTHER" id="PTHR12411">
    <property type="entry name" value="CYSTEINE PROTEASE FAMILY C1-RELATED"/>
    <property type="match status" value="1"/>
</dbReference>
<evidence type="ECO:0000259" key="8">
    <source>
        <dbReference type="SMART" id="SM00645"/>
    </source>
</evidence>
<dbReference type="OrthoDB" id="10253408at2759"/>
<feature type="domain" description="Cathepsin propeptide inhibitor" evidence="9">
    <location>
        <begin position="25"/>
        <end position="85"/>
    </location>
</feature>
<evidence type="ECO:0000256" key="4">
    <source>
        <dbReference type="ARBA" id="ARBA00022807"/>
    </source>
</evidence>
<dbReference type="InParanoid" id="A0A6J2X7V9"/>
<evidence type="ECO:0000256" key="7">
    <source>
        <dbReference type="SAM" id="SignalP"/>
    </source>
</evidence>
<dbReference type="GeneID" id="115875898"/>
<evidence type="ECO:0000256" key="2">
    <source>
        <dbReference type="ARBA" id="ARBA00022670"/>
    </source>
</evidence>
<evidence type="ECO:0000313" key="10">
    <source>
        <dbReference type="Proteomes" id="UP000504635"/>
    </source>
</evidence>
<feature type="signal peptide" evidence="7">
    <location>
        <begin position="1"/>
        <end position="17"/>
    </location>
</feature>
<dbReference type="Gene3D" id="3.90.70.10">
    <property type="entry name" value="Cysteine proteinases"/>
    <property type="match status" value="1"/>
</dbReference>
<dbReference type="AlphaFoldDB" id="A0A6J2X7V9"/>
<dbReference type="SMART" id="SM00848">
    <property type="entry name" value="Inhibitor_I29"/>
    <property type="match status" value="1"/>
</dbReference>
<dbReference type="Pfam" id="PF08246">
    <property type="entry name" value="Inhibitor_I29"/>
    <property type="match status" value="1"/>
</dbReference>
<dbReference type="InterPro" id="IPR025660">
    <property type="entry name" value="Pept_his_AS"/>
</dbReference>
<dbReference type="SUPFAM" id="SSF54001">
    <property type="entry name" value="Cysteine proteinases"/>
    <property type="match status" value="1"/>
</dbReference>
<dbReference type="Pfam" id="PF00112">
    <property type="entry name" value="Peptidase_C1"/>
    <property type="match status" value="1"/>
</dbReference>
<dbReference type="FunFam" id="3.90.70.10:FF:000006">
    <property type="entry name" value="Cathepsin S"/>
    <property type="match status" value="1"/>
</dbReference>
<dbReference type="Proteomes" id="UP000504635">
    <property type="component" value="Unplaced"/>
</dbReference>
<dbReference type="PRINTS" id="PR00705">
    <property type="entry name" value="PAPAIN"/>
</dbReference>
<keyword evidence="10" id="KW-1185">Reference proteome</keyword>
<feature type="domain" description="Peptidase C1A papain C-terminal" evidence="8">
    <location>
        <begin position="112"/>
        <end position="324"/>
    </location>
</feature>
<dbReference type="SMART" id="SM00645">
    <property type="entry name" value="Pept_C1"/>
    <property type="match status" value="1"/>
</dbReference>
<proteinExistence type="inferred from homology"/>
<evidence type="ECO:0000313" key="11">
    <source>
        <dbReference type="RefSeq" id="XP_030747323.1"/>
    </source>
</evidence>
<dbReference type="PROSITE" id="PS00640">
    <property type="entry name" value="THIOL_PROTEASE_ASN"/>
    <property type="match status" value="1"/>
</dbReference>
<sequence>MKLTAFVLLALAVSAFAEIQSDAVWSSFKSLHGKTYQNQVEETKRYAIFKDNLRQIEEHNAKFEQGLTTYKQGINKFTDMTKDEFVAMLNSQLSSKPIKSGNRTLFKSSVKAPESIDWRDSNVVTPVKDQGTCGSCWAFSATGATEAAYALKNGTLVSFSEQQIVDCTKVKPYKQLGCYGGLMEAAFDYIKDSGIQSEESYPYEGVDNDCRATGEYVTKVTGYVDVAEFEEGDLVTAVGTIGPISVAIDASNLSPYASGIYDGSCSPYTLDHGVLAVGYATTEDGQDYWLVKNSWGSSWGEEGYFKLKRGENHCGIAVEPSYPTL</sequence>
<keyword evidence="5" id="KW-0865">Zymogen</keyword>
<evidence type="ECO:0000256" key="1">
    <source>
        <dbReference type="ARBA" id="ARBA00008455"/>
    </source>
</evidence>
<dbReference type="GO" id="GO:0008234">
    <property type="term" value="F:cysteine-type peptidase activity"/>
    <property type="evidence" value="ECO:0007669"/>
    <property type="project" value="UniProtKB-KW"/>
</dbReference>
<keyword evidence="2" id="KW-0645">Protease</keyword>
<feature type="chain" id="PRO_5027097133" evidence="7">
    <location>
        <begin position="18"/>
        <end position="325"/>
    </location>
</feature>
<keyword evidence="7" id="KW-0732">Signal</keyword>
<keyword evidence="4" id="KW-0788">Thiol protease</keyword>
<name>A0A6J2X7V9_SITOR</name>
<dbReference type="InterPro" id="IPR000668">
    <property type="entry name" value="Peptidase_C1A_C"/>
</dbReference>
<evidence type="ECO:0000256" key="5">
    <source>
        <dbReference type="ARBA" id="ARBA00023145"/>
    </source>
</evidence>
<dbReference type="KEGG" id="soy:115875898"/>
<evidence type="ECO:0000256" key="6">
    <source>
        <dbReference type="ARBA" id="ARBA00023157"/>
    </source>
</evidence>
<keyword evidence="6" id="KW-1015">Disulfide bond</keyword>
<protein>
    <submittedName>
        <fullName evidence="11">Cathepsin L1-like</fullName>
    </submittedName>
</protein>
<evidence type="ECO:0000259" key="9">
    <source>
        <dbReference type="SMART" id="SM00848"/>
    </source>
</evidence>
<dbReference type="CDD" id="cd02248">
    <property type="entry name" value="Peptidase_C1A"/>
    <property type="match status" value="1"/>
</dbReference>
<dbReference type="InterPro" id="IPR039417">
    <property type="entry name" value="Peptidase_C1A_papain-like"/>
</dbReference>
<keyword evidence="3" id="KW-0378">Hydrolase</keyword>
<organism evidence="10 11">
    <name type="scientific">Sitophilus oryzae</name>
    <name type="common">Rice weevil</name>
    <name type="synonym">Curculio oryzae</name>
    <dbReference type="NCBI Taxonomy" id="7048"/>
    <lineage>
        <taxon>Eukaryota</taxon>
        <taxon>Metazoa</taxon>
        <taxon>Ecdysozoa</taxon>
        <taxon>Arthropoda</taxon>
        <taxon>Hexapoda</taxon>
        <taxon>Insecta</taxon>
        <taxon>Pterygota</taxon>
        <taxon>Neoptera</taxon>
        <taxon>Endopterygota</taxon>
        <taxon>Coleoptera</taxon>
        <taxon>Polyphaga</taxon>
        <taxon>Cucujiformia</taxon>
        <taxon>Curculionidae</taxon>
        <taxon>Dryophthorinae</taxon>
        <taxon>Sitophilus</taxon>
    </lineage>
</organism>
<dbReference type="InterPro" id="IPR000169">
    <property type="entry name" value="Pept_cys_AS"/>
</dbReference>
<dbReference type="InterPro" id="IPR038765">
    <property type="entry name" value="Papain-like_cys_pep_sf"/>
</dbReference>
<dbReference type="InterPro" id="IPR013128">
    <property type="entry name" value="Peptidase_C1A"/>
</dbReference>